<dbReference type="AlphaFoldDB" id="A0A7G6E6A2"/>
<comment type="similarity">
    <text evidence="1">Belongs to the KdgT transporter family.</text>
</comment>
<evidence type="ECO:0000313" key="10">
    <source>
        <dbReference type="EMBL" id="QNB47606.1"/>
    </source>
</evidence>
<feature type="transmembrane region" description="Helical" evidence="9">
    <location>
        <begin position="147"/>
        <end position="175"/>
    </location>
</feature>
<keyword evidence="7 9" id="KW-1133">Transmembrane helix</keyword>
<evidence type="ECO:0000256" key="1">
    <source>
        <dbReference type="ARBA" id="ARBA00006430"/>
    </source>
</evidence>
<keyword evidence="11" id="KW-1185">Reference proteome</keyword>
<evidence type="ECO:0000256" key="4">
    <source>
        <dbReference type="ARBA" id="ARBA00022597"/>
    </source>
</evidence>
<dbReference type="GO" id="GO:0016020">
    <property type="term" value="C:membrane"/>
    <property type="evidence" value="ECO:0007669"/>
    <property type="project" value="InterPro"/>
</dbReference>
<sequence length="318" mass="32298">MKIKKTLEKIPGGMMVVPLLMAALLNTFFPKALMIGGFTTALFKNSALALIALFLLCNGAQMRFSAAPKALKKGVILTLTKYAIGVAIGLGVGKLFGPAGILGLTPLAIIAAMTNSNGGLFVALTAEYGDETDVGAISVLSLNDGPFFTMMALGASGLASIPFMAFIAVLVPIAVGMILGNLDEDMREFLAQGERLLIPFFAFALGAGLDLTTVFKAGASGIILGLLTVFLTGFGGYFALKASGEKNGIAGLAEGSTAGNAVGTPAAIAAVDPSYQPLVAAATAQVAAACIISAILCPALVVAMDKYQKKKALAVADA</sequence>
<feature type="transmembrane region" description="Helical" evidence="9">
    <location>
        <begin position="41"/>
        <end position="61"/>
    </location>
</feature>
<keyword evidence="8 9" id="KW-0472">Membrane</keyword>
<dbReference type="KEGG" id="tfr:BR63_15785"/>
<evidence type="ECO:0000256" key="3">
    <source>
        <dbReference type="ARBA" id="ARBA00022475"/>
    </source>
</evidence>
<dbReference type="Pfam" id="PF03812">
    <property type="entry name" value="KdgT"/>
    <property type="match status" value="1"/>
</dbReference>
<dbReference type="Proteomes" id="UP000515847">
    <property type="component" value="Chromosome"/>
</dbReference>
<evidence type="ECO:0000256" key="6">
    <source>
        <dbReference type="ARBA" id="ARBA00022847"/>
    </source>
</evidence>
<feature type="transmembrane region" description="Helical" evidence="9">
    <location>
        <begin position="82"/>
        <end position="112"/>
    </location>
</feature>
<keyword evidence="6" id="KW-0769">Symport</keyword>
<evidence type="ECO:0000256" key="2">
    <source>
        <dbReference type="ARBA" id="ARBA00022448"/>
    </source>
</evidence>
<feature type="transmembrane region" description="Helical" evidence="9">
    <location>
        <begin position="277"/>
        <end position="303"/>
    </location>
</feature>
<feature type="transmembrane region" description="Helical" evidence="9">
    <location>
        <begin position="221"/>
        <end position="240"/>
    </location>
</feature>
<evidence type="ECO:0000256" key="5">
    <source>
        <dbReference type="ARBA" id="ARBA00022692"/>
    </source>
</evidence>
<keyword evidence="4" id="KW-0762">Sugar transport</keyword>
<dbReference type="InterPro" id="IPR004684">
    <property type="entry name" value="2keto-3dGluconate_permease"/>
</dbReference>
<keyword evidence="3" id="KW-1003">Cell membrane</keyword>
<evidence type="ECO:0000256" key="7">
    <source>
        <dbReference type="ARBA" id="ARBA00022989"/>
    </source>
</evidence>
<accession>A0A7G6E6A2</accession>
<name>A0A7G6E6A2_THEFR</name>
<keyword evidence="2" id="KW-0813">Transport</keyword>
<protein>
    <submittedName>
        <fullName evidence="10">2-keto-3-deoxygluconate permease</fullName>
    </submittedName>
</protein>
<feature type="transmembrane region" description="Helical" evidence="9">
    <location>
        <begin position="196"/>
        <end position="215"/>
    </location>
</feature>
<dbReference type="EMBL" id="CP045798">
    <property type="protein sequence ID" value="QNB47606.1"/>
    <property type="molecule type" value="Genomic_DNA"/>
</dbReference>
<proteinExistence type="inferred from homology"/>
<feature type="transmembrane region" description="Helical" evidence="9">
    <location>
        <begin position="252"/>
        <end position="271"/>
    </location>
</feature>
<evidence type="ECO:0000313" key="11">
    <source>
        <dbReference type="Proteomes" id="UP000515847"/>
    </source>
</evidence>
<keyword evidence="5 9" id="KW-0812">Transmembrane</keyword>
<dbReference type="RefSeq" id="WP_034421851.1">
    <property type="nucleotide sequence ID" value="NZ_CP045798.1"/>
</dbReference>
<evidence type="ECO:0000256" key="9">
    <source>
        <dbReference type="SAM" id="Phobius"/>
    </source>
</evidence>
<dbReference type="OrthoDB" id="2833at2"/>
<dbReference type="GO" id="GO:0015649">
    <property type="term" value="F:2-keto-3-deoxygluconate:proton symporter activity"/>
    <property type="evidence" value="ECO:0007669"/>
    <property type="project" value="InterPro"/>
</dbReference>
<reference evidence="10 11" key="1">
    <citation type="journal article" date="2019" name="Front. Microbiol.">
        <title>Thermoanaerosceptrum fracticalcis gen. nov. sp. nov., a Novel Fumarate-Fermenting Microorganism From a Deep Fractured Carbonate Aquifer of the US Great Basin.</title>
        <authorList>
            <person name="Hamilton-Brehm S.D."/>
            <person name="Stewart L.E."/>
            <person name="Zavarin M."/>
            <person name="Caldwell M."/>
            <person name="Lawson P.A."/>
            <person name="Onstott T.C."/>
            <person name="Grzymski J."/>
            <person name="Neveux I."/>
            <person name="Lollar B.S."/>
            <person name="Russell C.E."/>
            <person name="Moser D.P."/>
        </authorList>
    </citation>
    <scope>NUCLEOTIDE SEQUENCE [LARGE SCALE GENOMIC DNA]</scope>
    <source>
        <strain evidence="10 11">DRI-13</strain>
    </source>
</reference>
<evidence type="ECO:0000256" key="8">
    <source>
        <dbReference type="ARBA" id="ARBA00023136"/>
    </source>
</evidence>
<feature type="transmembrane region" description="Helical" evidence="9">
    <location>
        <begin position="12"/>
        <end position="29"/>
    </location>
</feature>
<organism evidence="10 11">
    <name type="scientific">Thermanaerosceptrum fracticalcis</name>
    <dbReference type="NCBI Taxonomy" id="1712410"/>
    <lineage>
        <taxon>Bacteria</taxon>
        <taxon>Bacillati</taxon>
        <taxon>Bacillota</taxon>
        <taxon>Clostridia</taxon>
        <taxon>Eubacteriales</taxon>
        <taxon>Peptococcaceae</taxon>
        <taxon>Thermanaerosceptrum</taxon>
    </lineage>
</organism>
<gene>
    <name evidence="10" type="ORF">BR63_15785</name>
</gene>